<dbReference type="InterPro" id="IPR002523">
    <property type="entry name" value="MgTranspt_CorA/ZnTranspt_ZntB"/>
</dbReference>
<dbReference type="eggNOG" id="arCOG02265">
    <property type="taxonomic scope" value="Archaea"/>
</dbReference>
<gene>
    <name evidence="6" type="ordered locus">Mevan_0111</name>
</gene>
<keyword evidence="3 5" id="KW-1133">Transmembrane helix</keyword>
<dbReference type="GO" id="GO:0046873">
    <property type="term" value="F:metal ion transmembrane transporter activity"/>
    <property type="evidence" value="ECO:0007669"/>
    <property type="project" value="InterPro"/>
</dbReference>
<dbReference type="Pfam" id="PF01544">
    <property type="entry name" value="CorA"/>
    <property type="match status" value="1"/>
</dbReference>
<dbReference type="GeneID" id="5325168"/>
<evidence type="ECO:0000256" key="4">
    <source>
        <dbReference type="ARBA" id="ARBA00023136"/>
    </source>
</evidence>
<feature type="transmembrane region" description="Helical" evidence="5">
    <location>
        <begin position="572"/>
        <end position="594"/>
    </location>
</feature>
<accession>A6UNF2</accession>
<keyword evidence="4 5" id="KW-0472">Membrane</keyword>
<dbReference type="HOGENOM" id="CLU_029099_0_0_2"/>
<feature type="transmembrane region" description="Helical" evidence="5">
    <location>
        <begin position="600"/>
        <end position="624"/>
    </location>
</feature>
<dbReference type="AlphaFoldDB" id="A6UNF2"/>
<evidence type="ECO:0000313" key="7">
    <source>
        <dbReference type="Proteomes" id="UP000001107"/>
    </source>
</evidence>
<evidence type="ECO:0000256" key="5">
    <source>
        <dbReference type="SAM" id="Phobius"/>
    </source>
</evidence>
<dbReference type="Proteomes" id="UP000001107">
    <property type="component" value="Chromosome"/>
</dbReference>
<evidence type="ECO:0000313" key="6">
    <source>
        <dbReference type="EMBL" id="ABR54024.1"/>
    </source>
</evidence>
<feature type="transmembrane region" description="Helical" evidence="5">
    <location>
        <begin position="519"/>
        <end position="539"/>
    </location>
</feature>
<dbReference type="EMBL" id="CP000742">
    <property type="protein sequence ID" value="ABR54024.1"/>
    <property type="molecule type" value="Genomic_DNA"/>
</dbReference>
<dbReference type="KEGG" id="mvn:Mevan_0111"/>
<evidence type="ECO:0000256" key="1">
    <source>
        <dbReference type="ARBA" id="ARBA00004141"/>
    </source>
</evidence>
<comment type="subcellular location">
    <subcellularLocation>
        <location evidence="1">Membrane</location>
        <topology evidence="1">Multi-pass membrane protein</topology>
    </subcellularLocation>
</comment>
<reference evidence="6" key="1">
    <citation type="submission" date="2007-06" db="EMBL/GenBank/DDBJ databases">
        <title>Complete sequence of Methanococcus vannielii SB.</title>
        <authorList>
            <consortium name="US DOE Joint Genome Institute"/>
            <person name="Copeland A."/>
            <person name="Lucas S."/>
            <person name="Lapidus A."/>
            <person name="Barry K."/>
            <person name="Glavina del Rio T."/>
            <person name="Dalin E."/>
            <person name="Tice H."/>
            <person name="Pitluck S."/>
            <person name="Chain P."/>
            <person name="Malfatti S."/>
            <person name="Shin M."/>
            <person name="Vergez L."/>
            <person name="Schmutz J."/>
            <person name="Larimer F."/>
            <person name="Land M."/>
            <person name="Hauser L."/>
            <person name="Kyrpides N."/>
            <person name="Anderson I."/>
            <person name="Sieprawska-Lupa M."/>
            <person name="Whitman W.B."/>
            <person name="Richardson P."/>
        </authorList>
    </citation>
    <scope>NUCLEOTIDE SEQUENCE [LARGE SCALE GENOMIC DNA]</scope>
    <source>
        <strain evidence="6">SB</strain>
    </source>
</reference>
<dbReference type="OrthoDB" id="62319at2157"/>
<organism evidence="6 7">
    <name type="scientific">Methanococcus vannielii (strain ATCC 35089 / DSM 1224 / JCM 13029 / OCM 148 / SB)</name>
    <dbReference type="NCBI Taxonomy" id="406327"/>
    <lineage>
        <taxon>Archaea</taxon>
        <taxon>Methanobacteriati</taxon>
        <taxon>Methanobacteriota</taxon>
        <taxon>Methanomada group</taxon>
        <taxon>Methanococci</taxon>
        <taxon>Methanococcales</taxon>
        <taxon>Methanococcaceae</taxon>
        <taxon>Methanococcus</taxon>
    </lineage>
</organism>
<evidence type="ECO:0000256" key="2">
    <source>
        <dbReference type="ARBA" id="ARBA00022692"/>
    </source>
</evidence>
<dbReference type="SUPFAM" id="SSF144083">
    <property type="entry name" value="Magnesium transport protein CorA, transmembrane region"/>
    <property type="match status" value="1"/>
</dbReference>
<proteinExistence type="predicted"/>
<dbReference type="InterPro" id="IPR045863">
    <property type="entry name" value="CorA_TM1_TM2"/>
</dbReference>
<keyword evidence="2 5" id="KW-0812">Transmembrane</keyword>
<dbReference type="GO" id="GO:0016020">
    <property type="term" value="C:membrane"/>
    <property type="evidence" value="ECO:0007669"/>
    <property type="project" value="UniProtKB-SubCell"/>
</dbReference>
<feature type="transmembrane region" description="Helical" evidence="5">
    <location>
        <begin position="455"/>
        <end position="477"/>
    </location>
</feature>
<evidence type="ECO:0000256" key="3">
    <source>
        <dbReference type="ARBA" id="ARBA00022989"/>
    </source>
</evidence>
<sequence>MSDDIKSYHIFMFPFKWSVSSNKEITFDEKTDIKKVIELMKKSDWSYKYTNYKTLNSEEYNEYVYFYDNVRNAMFSEMPEHSNDSKKQCVFNYEYNQWNNPKYTIRVKQKSKEDLEYKLDIDSIKLKLYEAGIGILSFQLSNTEYSEFEDILKINEYGRRIYPQYVGNIGKKCDILPTKSSFLANSIKLECSDNTIEENFNGSIKNGFADPYYISQTITKILGDNFKAENPEDKNSDGKITFKKLIDDRMFTICWCKNDDRIRNLKRRSKKLETYGYSISKDWCKYIFVDGNDVSCKSHEMLPTLVENHTYNRWIDDSTLYGFSRYSFVCLTNSGWFPENIIKKHMQTIYYEMISLLLAQRVGILNFSDEVSDISALDNTSTVVEKIRNLKKNYIQFINRIYHREVTAQDQGIELYNLLSNCMGIEKNVKDLDQELDSLHQYATLMDDKKTNEKLNLLTILGAFLAVPALATGFFGMNFVDFTQGTSENVVSNTSGALFSNVLDFTVNTIFLSTSYLSVWAWIFMYTLAPLCAIGYVYIMYTKNKKECENIKKEFFIKLSEKYTTSPKLTGTILIIIAYCIFAMLISTAFSLITHIFPGIYAYSFLTGHFAFILTSLISIMSVLKIIEEIKRRID</sequence>
<dbReference type="RefSeq" id="WP_011971928.1">
    <property type="nucleotide sequence ID" value="NC_009634.1"/>
</dbReference>
<name>A6UNF2_METVS</name>
<dbReference type="Gene3D" id="1.20.58.340">
    <property type="entry name" value="Magnesium transport protein CorA, transmembrane region"/>
    <property type="match status" value="1"/>
</dbReference>
<keyword evidence="7" id="KW-1185">Reference proteome</keyword>
<protein>
    <submittedName>
        <fullName evidence="6">Uncharacterized protein</fullName>
    </submittedName>
</protein>
<dbReference type="STRING" id="406327.Mevan_0111"/>